<proteinExistence type="predicted"/>
<dbReference type="PANTHER" id="PTHR46457">
    <property type="entry name" value="DNA REPAIR PROTEIN RAD51 HOMOLOG 4"/>
    <property type="match status" value="1"/>
</dbReference>
<dbReference type="GO" id="GO:0007131">
    <property type="term" value="P:reciprocal meiotic recombination"/>
    <property type="evidence" value="ECO:0007669"/>
    <property type="project" value="TreeGrafter"/>
</dbReference>
<evidence type="ECO:0000256" key="1">
    <source>
        <dbReference type="ARBA" id="ARBA00004123"/>
    </source>
</evidence>
<dbReference type="GO" id="GO:0033063">
    <property type="term" value="C:Rad51B-Rad51C-Rad51D-XRCC2 complex"/>
    <property type="evidence" value="ECO:0007669"/>
    <property type="project" value="TreeGrafter"/>
</dbReference>
<comment type="subcellular location">
    <subcellularLocation>
        <location evidence="1">Nucleus</location>
    </subcellularLocation>
</comment>
<dbReference type="InterPro" id="IPR027417">
    <property type="entry name" value="P-loop_NTPase"/>
</dbReference>
<dbReference type="GO" id="GO:0008094">
    <property type="term" value="F:ATP-dependent activity, acting on DNA"/>
    <property type="evidence" value="ECO:0007669"/>
    <property type="project" value="TreeGrafter"/>
</dbReference>
<dbReference type="EMBL" id="SDIL01000105">
    <property type="protein sequence ID" value="RXK36187.1"/>
    <property type="molecule type" value="Genomic_DNA"/>
</dbReference>
<dbReference type="OrthoDB" id="336321at2759"/>
<dbReference type="GO" id="GO:0005657">
    <property type="term" value="C:replication fork"/>
    <property type="evidence" value="ECO:0007669"/>
    <property type="project" value="TreeGrafter"/>
</dbReference>
<dbReference type="GO" id="GO:0005815">
    <property type="term" value="C:microtubule organizing center"/>
    <property type="evidence" value="ECO:0007669"/>
    <property type="project" value="TreeGrafter"/>
</dbReference>
<reference evidence="4 5" key="1">
    <citation type="submission" date="2016-06" db="EMBL/GenBank/DDBJ databases">
        <title>Evolution of pathogenesis and genome organization in the Tremellales.</title>
        <authorList>
            <person name="Cuomo C."/>
            <person name="Litvintseva A."/>
            <person name="Heitman J."/>
            <person name="Chen Y."/>
            <person name="Sun S."/>
            <person name="Springer D."/>
            <person name="Dromer F."/>
            <person name="Young S."/>
            <person name="Zeng Q."/>
            <person name="Chapman S."/>
            <person name="Gujja S."/>
            <person name="Saif S."/>
            <person name="Birren B."/>
        </authorList>
    </citation>
    <scope>NUCLEOTIDE SEQUENCE [LARGE SCALE GENOMIC DNA]</scope>
    <source>
        <strain evidence="4 5">ATCC 28783</strain>
    </source>
</reference>
<name>A0A4Q1BDC4_TREME</name>
<accession>A0A4Q1BDC4</accession>
<dbReference type="SUPFAM" id="SSF52540">
    <property type="entry name" value="P-loop containing nucleoside triphosphate hydrolases"/>
    <property type="match status" value="1"/>
</dbReference>
<dbReference type="PANTHER" id="PTHR46457:SF1">
    <property type="entry name" value="DNA REPAIR PROTEIN RAD51 HOMOLOG 4"/>
    <property type="match status" value="1"/>
</dbReference>
<dbReference type="Gene3D" id="3.40.50.300">
    <property type="entry name" value="P-loop containing nucleotide triphosphate hydrolases"/>
    <property type="match status" value="1"/>
</dbReference>
<sequence>MLLKRIINSLPSDLINLLPVLDQAGIKTTENLLFTPRQILLSSIPSIRKDDLDALIAYALRRTAPISVTADTLLPKEEITWTGFGIYNVDQLLDAWDGVGILEIAGPKKVGKSLLALHAVLRTLKDGGKAVWIDTDGSFSPIRAKIILESWDLMHQTTEVLNRLEIRPCFKVEPDLYDIISSLQIELMVSHAEMITVMEQLAEMTQTYGLTTIVINTTVSSSPINPLSNFSPTTIKPALGIAFGYCADVTLLIQETGKVFGLVDEEERDRVRRKPGLRGVVEVLKSRVSAGGRWSVFETDGIQLFDVVPPPLVDERSERMSRGTVPQRPVHGPLRETLIP</sequence>
<keyword evidence="5" id="KW-1185">Reference proteome</keyword>
<evidence type="ECO:0000256" key="2">
    <source>
        <dbReference type="ARBA" id="ARBA00023242"/>
    </source>
</evidence>
<dbReference type="InParanoid" id="A0A4Q1BDC4"/>
<dbReference type="GO" id="GO:0000400">
    <property type="term" value="F:four-way junction DNA binding"/>
    <property type="evidence" value="ECO:0007669"/>
    <property type="project" value="TreeGrafter"/>
</dbReference>
<dbReference type="GO" id="GO:0042148">
    <property type="term" value="P:DNA strand invasion"/>
    <property type="evidence" value="ECO:0007669"/>
    <property type="project" value="TreeGrafter"/>
</dbReference>
<keyword evidence="2" id="KW-0539">Nucleus</keyword>
<evidence type="ECO:0008006" key="6">
    <source>
        <dbReference type="Google" id="ProtNLM"/>
    </source>
</evidence>
<feature type="region of interest" description="Disordered" evidence="3">
    <location>
        <begin position="316"/>
        <end position="340"/>
    </location>
</feature>
<dbReference type="GO" id="GO:0000723">
    <property type="term" value="P:telomere maintenance"/>
    <property type="evidence" value="ECO:0007669"/>
    <property type="project" value="TreeGrafter"/>
</dbReference>
<evidence type="ECO:0000313" key="5">
    <source>
        <dbReference type="Proteomes" id="UP000289152"/>
    </source>
</evidence>
<dbReference type="Proteomes" id="UP000289152">
    <property type="component" value="Unassembled WGS sequence"/>
</dbReference>
<gene>
    <name evidence="4" type="ORF">M231_06531</name>
</gene>
<protein>
    <recommendedName>
        <fullName evidence="6">DNA recombination and repair protein Rad51-like C-terminal domain-containing protein</fullName>
    </recommendedName>
</protein>
<dbReference type="AlphaFoldDB" id="A0A4Q1BDC4"/>
<comment type="caution">
    <text evidence="4">The sequence shown here is derived from an EMBL/GenBank/DDBJ whole genome shotgun (WGS) entry which is preliminary data.</text>
</comment>
<dbReference type="InterPro" id="IPR051988">
    <property type="entry name" value="HRR_RAD51_Paralog"/>
</dbReference>
<dbReference type="GO" id="GO:0003697">
    <property type="term" value="F:single-stranded DNA binding"/>
    <property type="evidence" value="ECO:0007669"/>
    <property type="project" value="TreeGrafter"/>
</dbReference>
<dbReference type="GO" id="GO:0000724">
    <property type="term" value="P:double-strand break repair via homologous recombination"/>
    <property type="evidence" value="ECO:0007669"/>
    <property type="project" value="TreeGrafter"/>
</dbReference>
<dbReference type="VEuPathDB" id="FungiDB:TREMEDRAFT_70770"/>
<dbReference type="STRING" id="5217.A0A4Q1BDC4"/>
<evidence type="ECO:0000256" key="3">
    <source>
        <dbReference type="SAM" id="MobiDB-lite"/>
    </source>
</evidence>
<organism evidence="4 5">
    <name type="scientific">Tremella mesenterica</name>
    <name type="common">Jelly fungus</name>
    <dbReference type="NCBI Taxonomy" id="5217"/>
    <lineage>
        <taxon>Eukaryota</taxon>
        <taxon>Fungi</taxon>
        <taxon>Dikarya</taxon>
        <taxon>Basidiomycota</taxon>
        <taxon>Agaricomycotina</taxon>
        <taxon>Tremellomycetes</taxon>
        <taxon>Tremellales</taxon>
        <taxon>Tremellaceae</taxon>
        <taxon>Tremella</taxon>
    </lineage>
</organism>
<evidence type="ECO:0000313" key="4">
    <source>
        <dbReference type="EMBL" id="RXK36187.1"/>
    </source>
</evidence>